<sequence length="103" mass="10769">MKLVIIAVVATFLLLDAVKCVDPLQESGLLPEPRNCAKPDESCSKGRYGHGPPCCPPKGCSCNPFTRVPVAMGVPCERVAGAAFGRTAGRTMSITASSKIHLA</sequence>
<dbReference type="EMBL" id="HAHH01000564">
    <property type="protein sequence ID" value="SNX37043.1"/>
    <property type="molecule type" value="Transcribed_RNA"/>
</dbReference>
<keyword evidence="1" id="KW-0732">Signal</keyword>
<feature type="chain" id="PRO_5020312441" evidence="1">
    <location>
        <begin position="21"/>
        <end position="103"/>
    </location>
</feature>
<feature type="signal peptide" evidence="1">
    <location>
        <begin position="1"/>
        <end position="20"/>
    </location>
</feature>
<dbReference type="AlphaFoldDB" id="A0A4Q8KBG9"/>
<organism evidence="2">
    <name type="scientific">Deinopis subrufa</name>
    <name type="common">Rufous net-casting spider</name>
    <dbReference type="NCBI Taxonomy" id="1905329"/>
    <lineage>
        <taxon>Eukaryota</taxon>
        <taxon>Metazoa</taxon>
        <taxon>Ecdysozoa</taxon>
        <taxon>Arthropoda</taxon>
        <taxon>Chelicerata</taxon>
        <taxon>Arachnida</taxon>
        <taxon>Araneae</taxon>
        <taxon>Araneomorphae</taxon>
        <taxon>Entelegynae</taxon>
        <taxon>Deinopoidea</taxon>
        <taxon>Deinopidae</taxon>
        <taxon>Deinopis</taxon>
    </lineage>
</organism>
<accession>A0A4Q8KBG9</accession>
<name>A0A4Q8KBG9_DEISU</name>
<evidence type="ECO:0000313" key="2">
    <source>
        <dbReference type="EMBL" id="SNX37043.1"/>
    </source>
</evidence>
<reference evidence="2" key="1">
    <citation type="submission" date="2017-05" db="EMBL/GenBank/DDBJ databases">
        <authorList>
            <person name="QRISCLOUD D."/>
        </authorList>
    </citation>
    <scope>NUCLEOTIDE SEQUENCE</scope>
</reference>
<evidence type="ECO:0000256" key="1">
    <source>
        <dbReference type="SAM" id="SignalP"/>
    </source>
</evidence>
<reference evidence="2" key="2">
    <citation type="submission" date="2019-05" db="EMBL/GenBank/DDBJ databases">
        <title>Unravelling the molecular evolution of spider venoms.</title>
        <authorList>
            <person name="Pineda S."/>
        </authorList>
    </citation>
    <scope>NUCLEOTIDE SEQUENCE</scope>
</reference>
<protein>
    <submittedName>
        <fullName evidence="2">U21-Deinotoxin-Dsu1d_1</fullName>
    </submittedName>
</protein>
<proteinExistence type="predicted"/>